<proteinExistence type="predicted"/>
<name>A0A9I9EIN2_CUCME</name>
<dbReference type="Gramene" id="MELO3C034295.2.1">
    <property type="protein sequence ID" value="MELO3C034295.2.1"/>
    <property type="gene ID" value="MELO3C034295.2"/>
</dbReference>
<protein>
    <submittedName>
        <fullName evidence="1">Uncharacterized protein</fullName>
    </submittedName>
</protein>
<reference evidence="1" key="1">
    <citation type="submission" date="2023-03" db="UniProtKB">
        <authorList>
            <consortium name="EnsemblPlants"/>
        </authorList>
    </citation>
    <scope>IDENTIFICATION</scope>
</reference>
<organism evidence="1">
    <name type="scientific">Cucumis melo</name>
    <name type="common">Muskmelon</name>
    <dbReference type="NCBI Taxonomy" id="3656"/>
    <lineage>
        <taxon>Eukaryota</taxon>
        <taxon>Viridiplantae</taxon>
        <taxon>Streptophyta</taxon>
        <taxon>Embryophyta</taxon>
        <taxon>Tracheophyta</taxon>
        <taxon>Spermatophyta</taxon>
        <taxon>Magnoliopsida</taxon>
        <taxon>eudicotyledons</taxon>
        <taxon>Gunneridae</taxon>
        <taxon>Pentapetalae</taxon>
        <taxon>rosids</taxon>
        <taxon>fabids</taxon>
        <taxon>Cucurbitales</taxon>
        <taxon>Cucurbitaceae</taxon>
        <taxon>Benincaseae</taxon>
        <taxon>Cucumis</taxon>
    </lineage>
</organism>
<dbReference type="AlphaFoldDB" id="A0A9I9EIN2"/>
<evidence type="ECO:0000313" key="1">
    <source>
        <dbReference type="EnsemblPlants" id="MELO3C034295.2.1"/>
    </source>
</evidence>
<sequence length="59" mass="6632">MQKELVEKLKKIPLLKMHVQTLSPVLTLAIASNSAIVLNQLMQESISILHKKVNNIVLE</sequence>
<dbReference type="EnsemblPlants" id="MELO3C034295.2.1">
    <property type="protein sequence ID" value="MELO3C034295.2.1"/>
    <property type="gene ID" value="MELO3C034295.2"/>
</dbReference>
<accession>A0A9I9EIN2</accession>